<dbReference type="SMART" id="SM00855">
    <property type="entry name" value="PGAM"/>
    <property type="match status" value="1"/>
</dbReference>
<dbReference type="EMBL" id="CAJNNW010030870">
    <property type="protein sequence ID" value="CAE8704882.1"/>
    <property type="molecule type" value="Genomic_DNA"/>
</dbReference>
<evidence type="ECO:0000313" key="2">
    <source>
        <dbReference type="EMBL" id="CAE8704882.1"/>
    </source>
</evidence>
<dbReference type="SUPFAM" id="SSF53254">
    <property type="entry name" value="Phosphoglycerate mutase-like"/>
    <property type="match status" value="1"/>
</dbReference>
<dbReference type="AlphaFoldDB" id="A0A813KN85"/>
<proteinExistence type="predicted"/>
<dbReference type="InterPro" id="IPR013078">
    <property type="entry name" value="His_Pase_superF_clade-1"/>
</dbReference>
<organism evidence="2 3">
    <name type="scientific">Polarella glacialis</name>
    <name type="common">Dinoflagellate</name>
    <dbReference type="NCBI Taxonomy" id="89957"/>
    <lineage>
        <taxon>Eukaryota</taxon>
        <taxon>Sar</taxon>
        <taxon>Alveolata</taxon>
        <taxon>Dinophyceae</taxon>
        <taxon>Suessiales</taxon>
        <taxon>Suessiaceae</taxon>
        <taxon>Polarella</taxon>
    </lineage>
</organism>
<dbReference type="CDD" id="cd07067">
    <property type="entry name" value="HP_PGM_like"/>
    <property type="match status" value="1"/>
</dbReference>
<protein>
    <submittedName>
        <fullName evidence="2">Uncharacterized protein</fullName>
    </submittedName>
</protein>
<gene>
    <name evidence="2" type="ORF">PGLA2088_LOCUS33419</name>
</gene>
<evidence type="ECO:0000256" key="1">
    <source>
        <dbReference type="SAM" id="MobiDB-lite"/>
    </source>
</evidence>
<dbReference type="PANTHER" id="PTHR16469:SF27">
    <property type="entry name" value="UBIQUITIN-ASSOCIATED AND SH3 DOMAIN-CONTAINING BA-RELATED"/>
    <property type="match status" value="1"/>
</dbReference>
<reference evidence="2" key="1">
    <citation type="submission" date="2021-02" db="EMBL/GenBank/DDBJ databases">
        <authorList>
            <person name="Dougan E. K."/>
            <person name="Rhodes N."/>
            <person name="Thang M."/>
            <person name="Chan C."/>
        </authorList>
    </citation>
    <scope>NUCLEOTIDE SEQUENCE</scope>
</reference>
<dbReference type="PANTHER" id="PTHR16469">
    <property type="entry name" value="UBIQUITIN-ASSOCIATED AND SH3 DOMAIN-CONTAINING BA-RELATED"/>
    <property type="match status" value="1"/>
</dbReference>
<feature type="region of interest" description="Disordered" evidence="1">
    <location>
        <begin position="259"/>
        <end position="285"/>
    </location>
</feature>
<accession>A0A813KN85</accession>
<dbReference type="InterPro" id="IPR051710">
    <property type="entry name" value="Phosphatase_SH3-domain"/>
</dbReference>
<name>A0A813KN85_POLGL</name>
<dbReference type="Pfam" id="PF00300">
    <property type="entry name" value="His_Phos_1"/>
    <property type="match status" value="2"/>
</dbReference>
<dbReference type="Proteomes" id="UP000626109">
    <property type="component" value="Unassembled WGS sequence"/>
</dbReference>
<dbReference type="InterPro" id="IPR029033">
    <property type="entry name" value="His_PPase_superfam"/>
</dbReference>
<evidence type="ECO:0000313" key="3">
    <source>
        <dbReference type="Proteomes" id="UP000626109"/>
    </source>
</evidence>
<sequence>MAILVARHGERLDYALRAAGQAWIGTAERPWDPPLTRSGRLQAAALGRAIARHGERLGLPPLTRIFTSPFVRCFQTGADVAKIAGLASMCVEPSLGESLCESFYRSWAVPGADSTWGGPSGCGVGVPVDEQELHAAALAPAWELLPPERLVPDEERSMNLTYQPLLPLAALQFGWKRFESEEEVQKRTRAFFDHVAASFPGETVLLISHGGPTAALAESVSPIQNAPNCGYCGLYMFQRSSSEASWQALLRADGEHLQEVDAPTSGPNDLVEQVAKGGEKRKHEV</sequence>
<dbReference type="Gene3D" id="3.40.50.1240">
    <property type="entry name" value="Phosphoglycerate mutase-like"/>
    <property type="match status" value="1"/>
</dbReference>
<comment type="caution">
    <text evidence="2">The sequence shown here is derived from an EMBL/GenBank/DDBJ whole genome shotgun (WGS) entry which is preliminary data.</text>
</comment>